<keyword evidence="1" id="KW-0732">Signal</keyword>
<name>A0A916JPP6_9FLAO</name>
<feature type="chain" id="PRO_5037433104" evidence="1">
    <location>
        <begin position="19"/>
        <end position="433"/>
    </location>
</feature>
<organism evidence="3 4">
    <name type="scientific">Parvicella tangerina</name>
    <dbReference type="NCBI Taxonomy" id="2829795"/>
    <lineage>
        <taxon>Bacteria</taxon>
        <taxon>Pseudomonadati</taxon>
        <taxon>Bacteroidota</taxon>
        <taxon>Flavobacteriia</taxon>
        <taxon>Flavobacteriales</taxon>
        <taxon>Parvicellaceae</taxon>
        <taxon>Parvicella</taxon>
    </lineage>
</organism>
<dbReference type="PANTHER" id="PTHR43135">
    <property type="entry name" value="ALPHA-D-RIBOSE 1-METHYLPHOSPHONATE 5-TRIPHOSPHATE DIPHOSPHATASE"/>
    <property type="match status" value="1"/>
</dbReference>
<dbReference type="PANTHER" id="PTHR43135:SF3">
    <property type="entry name" value="ALPHA-D-RIBOSE 1-METHYLPHOSPHONATE 5-TRIPHOSPHATE DIPHOSPHATASE"/>
    <property type="match status" value="1"/>
</dbReference>
<dbReference type="SUPFAM" id="SSF51556">
    <property type="entry name" value="Metallo-dependent hydrolases"/>
    <property type="match status" value="1"/>
</dbReference>
<gene>
    <name evidence="3" type="primary">hutI_3</name>
    <name evidence="3" type="ORF">CRYO30217_02951</name>
</gene>
<dbReference type="InterPro" id="IPR006680">
    <property type="entry name" value="Amidohydro-rel"/>
</dbReference>
<dbReference type="AlphaFoldDB" id="A0A916JPP6"/>
<dbReference type="RefSeq" id="WP_258543147.1">
    <property type="nucleotide sequence ID" value="NZ_OU015584.1"/>
</dbReference>
<dbReference type="KEGG" id="ptan:CRYO30217_02951"/>
<protein>
    <submittedName>
        <fullName evidence="3">Imidazolonepropionase</fullName>
        <ecNumber evidence="3">3.5.2.7</ecNumber>
    </submittedName>
</protein>
<dbReference type="EMBL" id="OU015584">
    <property type="protein sequence ID" value="CAG5085964.1"/>
    <property type="molecule type" value="Genomic_DNA"/>
</dbReference>
<dbReference type="SUPFAM" id="SSF51338">
    <property type="entry name" value="Composite domain of metallo-dependent hydrolases"/>
    <property type="match status" value="1"/>
</dbReference>
<dbReference type="InterPro" id="IPR051781">
    <property type="entry name" value="Metallo-dep_Hydrolase"/>
</dbReference>
<evidence type="ECO:0000259" key="2">
    <source>
        <dbReference type="Pfam" id="PF01979"/>
    </source>
</evidence>
<dbReference type="Proteomes" id="UP000683507">
    <property type="component" value="Chromosome"/>
</dbReference>
<sequence length="433" mass="47976">MKLQSLIALIFAAAIGTAQPTPAPANNQKILILNGTCHVGTGKVIKKSAIGIDGDEIVMVKDALALTIDTTGYDEIIDATGHHVYPGFIAANSTLGLADIDAVRANRDYREVGTYNPHVRSIIAYNTDSDITPTVRTNGILMGQITPRGGRISGSSSIVQFDAWNWEDAVIKMDDGIHLNWPRAIQQTGWWAEPGPAKKSEKYEEQVKEVEQFFKEAKAYAEAKDHGEIDLRMKAMEGLFDGSKTLFIHASLYREINDLLNLKKKFDLEKVVIVGGYDAHLHAKRISSENVSVVLQRVHSLPERSQEDIYLPYKMAAILHDANVKFCLEGAGDMERMNTRNLPFYAGTAVAHGLPYEDAVRSITLSVAEILGLDKDYGSIEKGKKATLFISKGDALDITSNDVSYAFIDGRKIDLNNHQKENYEKYKAKYELK</sequence>
<evidence type="ECO:0000313" key="3">
    <source>
        <dbReference type="EMBL" id="CAG5085964.1"/>
    </source>
</evidence>
<dbReference type="Pfam" id="PF01979">
    <property type="entry name" value="Amidohydro_1"/>
    <property type="match status" value="1"/>
</dbReference>
<dbReference type="GO" id="GO:0050480">
    <property type="term" value="F:imidazolonepropionase activity"/>
    <property type="evidence" value="ECO:0007669"/>
    <property type="project" value="UniProtKB-EC"/>
</dbReference>
<accession>A0A916JPP6</accession>
<evidence type="ECO:0000313" key="4">
    <source>
        <dbReference type="Proteomes" id="UP000683507"/>
    </source>
</evidence>
<dbReference type="Gene3D" id="3.20.20.140">
    <property type="entry name" value="Metal-dependent hydrolases"/>
    <property type="match status" value="1"/>
</dbReference>
<keyword evidence="4" id="KW-1185">Reference proteome</keyword>
<dbReference type="InterPro" id="IPR032466">
    <property type="entry name" value="Metal_Hydrolase"/>
</dbReference>
<keyword evidence="3" id="KW-0378">Hydrolase</keyword>
<feature type="signal peptide" evidence="1">
    <location>
        <begin position="1"/>
        <end position="18"/>
    </location>
</feature>
<feature type="domain" description="Amidohydrolase-related" evidence="2">
    <location>
        <begin position="238"/>
        <end position="394"/>
    </location>
</feature>
<dbReference type="InterPro" id="IPR011059">
    <property type="entry name" value="Metal-dep_hydrolase_composite"/>
</dbReference>
<evidence type="ECO:0000256" key="1">
    <source>
        <dbReference type="SAM" id="SignalP"/>
    </source>
</evidence>
<reference evidence="3" key="1">
    <citation type="submission" date="2021-04" db="EMBL/GenBank/DDBJ databases">
        <authorList>
            <person name="Rodrigo-Torres L."/>
            <person name="Arahal R. D."/>
            <person name="Lucena T."/>
        </authorList>
    </citation>
    <scope>NUCLEOTIDE SEQUENCE</scope>
    <source>
        <strain evidence="3">AS29M-1</strain>
    </source>
</reference>
<proteinExistence type="predicted"/>
<dbReference type="EC" id="3.5.2.7" evidence="3"/>